<keyword evidence="4" id="KW-0804">Transcription</keyword>
<dbReference type="SUPFAM" id="SSF53850">
    <property type="entry name" value="Periplasmic binding protein-like II"/>
    <property type="match status" value="1"/>
</dbReference>
<keyword evidence="2" id="KW-0805">Transcription regulation</keyword>
<evidence type="ECO:0000256" key="2">
    <source>
        <dbReference type="ARBA" id="ARBA00023015"/>
    </source>
</evidence>
<evidence type="ECO:0000313" key="5">
    <source>
        <dbReference type="EMBL" id="KWZ41810.1"/>
    </source>
</evidence>
<keyword evidence="6" id="KW-1185">Reference proteome</keyword>
<evidence type="ECO:0000256" key="1">
    <source>
        <dbReference type="ARBA" id="ARBA00009437"/>
    </source>
</evidence>
<dbReference type="InterPro" id="IPR050389">
    <property type="entry name" value="LysR-type_TF"/>
</dbReference>
<evidence type="ECO:0000313" key="6">
    <source>
        <dbReference type="Proteomes" id="UP000070255"/>
    </source>
</evidence>
<name>A0ABR5TA28_9BURK</name>
<dbReference type="Proteomes" id="UP000070255">
    <property type="component" value="Unassembled WGS sequence"/>
</dbReference>
<evidence type="ECO:0000256" key="3">
    <source>
        <dbReference type="ARBA" id="ARBA00023125"/>
    </source>
</evidence>
<comment type="caution">
    <text evidence="5">The sequence shown here is derived from an EMBL/GenBank/DDBJ whole genome shotgun (WGS) entry which is preliminary data.</text>
</comment>
<keyword evidence="3" id="KW-0238">DNA-binding</keyword>
<dbReference type="PANTHER" id="PTHR30118">
    <property type="entry name" value="HTH-TYPE TRANSCRIPTIONAL REGULATOR LEUO-RELATED"/>
    <property type="match status" value="1"/>
</dbReference>
<reference evidence="5 6" key="1">
    <citation type="submission" date="2015-11" db="EMBL/GenBank/DDBJ databases">
        <authorList>
            <person name="Sahl J."/>
            <person name="Wagner D."/>
            <person name="Keim P."/>
        </authorList>
    </citation>
    <scope>NUCLEOTIDE SEQUENCE [LARGE SCALE GENOMIC DNA]</scope>
    <source>
        <strain evidence="5 6">BDU18</strain>
    </source>
</reference>
<dbReference type="EMBL" id="LNJQ01000001">
    <property type="protein sequence ID" value="KWZ41810.1"/>
    <property type="molecule type" value="Genomic_DNA"/>
</dbReference>
<comment type="similarity">
    <text evidence="1">Belongs to the LysR transcriptional regulatory family.</text>
</comment>
<organism evidence="5 6">
    <name type="scientific">Burkholderia savannae</name>
    <dbReference type="NCBI Taxonomy" id="1637837"/>
    <lineage>
        <taxon>Bacteria</taxon>
        <taxon>Pseudomonadati</taxon>
        <taxon>Pseudomonadota</taxon>
        <taxon>Betaproteobacteria</taxon>
        <taxon>Burkholderiales</taxon>
        <taxon>Burkholderiaceae</taxon>
        <taxon>Burkholderia</taxon>
        <taxon>pseudomallei group</taxon>
    </lineage>
</organism>
<sequence length="110" mass="10997">MLGDQALAYGGYACPLDGDMLSSVGQALTLDEYVSPGHVLVSPGGVVGIVDEALAALGLKRNVIAPTAHFAALPFLLKGSRTFATIPAHAAAAIAAVTGLRLVASPVSLS</sequence>
<protein>
    <submittedName>
        <fullName evidence="5">Uncharacterized protein</fullName>
    </submittedName>
</protein>
<evidence type="ECO:0000256" key="4">
    <source>
        <dbReference type="ARBA" id="ARBA00023163"/>
    </source>
</evidence>
<gene>
    <name evidence="5" type="ORF">WS72_02240</name>
</gene>
<dbReference type="PANTHER" id="PTHR30118:SF15">
    <property type="entry name" value="TRANSCRIPTIONAL REGULATORY PROTEIN"/>
    <property type="match status" value="1"/>
</dbReference>
<accession>A0ABR5TA28</accession>
<proteinExistence type="inferred from homology"/>
<dbReference type="Gene3D" id="3.40.190.10">
    <property type="entry name" value="Periplasmic binding protein-like II"/>
    <property type="match status" value="1"/>
</dbReference>